<comment type="caution">
    <text evidence="1">The sequence shown here is derived from an EMBL/GenBank/DDBJ whole genome shotgun (WGS) entry which is preliminary data.</text>
</comment>
<dbReference type="EMBL" id="MKIQ01000027">
    <property type="protein sequence ID" value="OFI46729.1"/>
    <property type="molecule type" value="Genomic_DNA"/>
</dbReference>
<dbReference type="AlphaFoldDB" id="A0A9Q5JGM0"/>
<evidence type="ECO:0008006" key="3">
    <source>
        <dbReference type="Google" id="ProtNLM"/>
    </source>
</evidence>
<evidence type="ECO:0000313" key="1">
    <source>
        <dbReference type="EMBL" id="OFI46729.1"/>
    </source>
</evidence>
<protein>
    <recommendedName>
        <fullName evidence="3">Phage protein</fullName>
    </recommendedName>
</protein>
<accession>A0A9Q5JGM0</accession>
<organism evidence="1 2">
    <name type="scientific">Floricoccus penangensis</name>
    <dbReference type="NCBI Taxonomy" id="1859475"/>
    <lineage>
        <taxon>Bacteria</taxon>
        <taxon>Bacillati</taxon>
        <taxon>Bacillota</taxon>
        <taxon>Bacilli</taxon>
        <taxon>Lactobacillales</taxon>
        <taxon>Streptococcaceae</taxon>
        <taxon>Floricoccus</taxon>
    </lineage>
</organism>
<sequence length="132" mass="15025">MNLMITAIDRETGEFADFDLSIIKDLSNDDVANLRVDTKKIEAIGKAADKEIKERLDKGEKFTRVSYGNPQVTRNLILDESAKKALIKKYGWESVEPLTIAKLEKKFGEKITEDLEPYIVNVPKNPAIQWDK</sequence>
<gene>
    <name evidence="1" type="ORF">BG262_02720</name>
</gene>
<name>A0A9Q5JGM0_9LACT</name>
<keyword evidence="2" id="KW-1185">Reference proteome</keyword>
<evidence type="ECO:0000313" key="2">
    <source>
        <dbReference type="Proteomes" id="UP000177273"/>
    </source>
</evidence>
<reference evidence="2" key="1">
    <citation type="submission" date="2016-09" db="EMBL/GenBank/DDBJ databases">
        <title>Draft genome sequence of a novel species of the family Streptococcaceae isolated from flowers.</title>
        <authorList>
            <person name="Chuah L.-O."/>
            <person name="Yap K.-P."/>
            <person name="Thong K.L."/>
            <person name="Liong M.T."/>
            <person name="Ahmad R."/>
            <person name="Rusul G."/>
        </authorList>
    </citation>
    <scope>NUCLEOTIDE SEQUENCE [LARGE SCALE GENOMIC DNA]</scope>
    <source>
        <strain evidence="2">HibF3</strain>
    </source>
</reference>
<dbReference type="RefSeq" id="WP_070787862.1">
    <property type="nucleotide sequence ID" value="NZ_MKIQ01000027.1"/>
</dbReference>
<proteinExistence type="predicted"/>
<dbReference type="Proteomes" id="UP000177273">
    <property type="component" value="Unassembled WGS sequence"/>
</dbReference>